<dbReference type="Proteomes" id="UP001055108">
    <property type="component" value="Unassembled WGS sequence"/>
</dbReference>
<gene>
    <name evidence="2" type="ORF">NBEOAGPD_4313</name>
</gene>
<proteinExistence type="predicted"/>
<organism evidence="2 3">
    <name type="scientific">Methylobacterium gregans</name>
    <dbReference type="NCBI Taxonomy" id="374424"/>
    <lineage>
        <taxon>Bacteria</taxon>
        <taxon>Pseudomonadati</taxon>
        <taxon>Pseudomonadota</taxon>
        <taxon>Alphaproteobacteria</taxon>
        <taxon>Hyphomicrobiales</taxon>
        <taxon>Methylobacteriaceae</taxon>
        <taxon>Methylobacterium</taxon>
    </lineage>
</organism>
<keyword evidence="3" id="KW-1185">Reference proteome</keyword>
<dbReference type="InterPro" id="IPR051531">
    <property type="entry name" value="N-acetyltransferase"/>
</dbReference>
<dbReference type="InterPro" id="IPR016181">
    <property type="entry name" value="Acyl_CoA_acyltransferase"/>
</dbReference>
<dbReference type="AlphaFoldDB" id="A0AA37HSG6"/>
<dbReference type="Gene3D" id="3.40.630.30">
    <property type="match status" value="1"/>
</dbReference>
<dbReference type="PANTHER" id="PTHR43792">
    <property type="entry name" value="GNAT FAMILY, PUTATIVE (AFU_ORTHOLOGUE AFUA_3G00765)-RELATED-RELATED"/>
    <property type="match status" value="1"/>
</dbReference>
<dbReference type="SUPFAM" id="SSF55729">
    <property type="entry name" value="Acyl-CoA N-acyltransferases (Nat)"/>
    <property type="match status" value="1"/>
</dbReference>
<evidence type="ECO:0000259" key="1">
    <source>
        <dbReference type="PROSITE" id="PS51186"/>
    </source>
</evidence>
<name>A0AA37HSG6_9HYPH</name>
<comment type="caution">
    <text evidence="2">The sequence shown here is derived from an EMBL/GenBank/DDBJ whole genome shotgun (WGS) entry which is preliminary data.</text>
</comment>
<reference evidence="2" key="2">
    <citation type="submission" date="2021-08" db="EMBL/GenBank/DDBJ databases">
        <authorList>
            <person name="Tani A."/>
            <person name="Ola A."/>
            <person name="Ogura Y."/>
            <person name="Katsura K."/>
            <person name="Hayashi T."/>
        </authorList>
    </citation>
    <scope>NUCLEOTIDE SEQUENCE</scope>
    <source>
        <strain evidence="2">NBRC 103626</strain>
    </source>
</reference>
<accession>A0AA37HSG6</accession>
<dbReference type="GO" id="GO:0016747">
    <property type="term" value="F:acyltransferase activity, transferring groups other than amino-acyl groups"/>
    <property type="evidence" value="ECO:0007669"/>
    <property type="project" value="InterPro"/>
</dbReference>
<dbReference type="InterPro" id="IPR000182">
    <property type="entry name" value="GNAT_dom"/>
</dbReference>
<evidence type="ECO:0000313" key="3">
    <source>
        <dbReference type="Proteomes" id="UP001055108"/>
    </source>
</evidence>
<evidence type="ECO:0000313" key="2">
    <source>
        <dbReference type="EMBL" id="GJD81068.1"/>
    </source>
</evidence>
<feature type="domain" description="N-acetyltransferase" evidence="1">
    <location>
        <begin position="139"/>
        <end position="310"/>
    </location>
</feature>
<sequence>MRAPRLVLPRGNLLDLRVAAPATAPTAAPASDPQARWRDLVDRRLPEAARARPDWPARLDQCFARILLDNACGGPWRESVGAPAWANLPPERLGLAIELGEAVLAGRADLDLLNRRSLLWRGRGRAPAAPDRLVASGGLLLRRWQRGDDAPFADLNADPAVMAHFPSLRSRAESLNEARAFDRRFAADGFGPWAVEEAGRFVGFVGALRMMRPMPFPGGERPGAGVEIGWRLARTAWGRGIATRGARAVLADLFERCGVPAVVAYTAEGNGASRRVMERLGMRPDGTFAHPAIPADHPLSRHILYRMDARDLREPDLPGGSA</sequence>
<dbReference type="Pfam" id="PF13302">
    <property type="entry name" value="Acetyltransf_3"/>
    <property type="match status" value="1"/>
</dbReference>
<dbReference type="PANTHER" id="PTHR43792:SF1">
    <property type="entry name" value="N-ACETYLTRANSFERASE DOMAIN-CONTAINING PROTEIN"/>
    <property type="match status" value="1"/>
</dbReference>
<dbReference type="EMBL" id="BPQM01000126">
    <property type="protein sequence ID" value="GJD81068.1"/>
    <property type="molecule type" value="Genomic_DNA"/>
</dbReference>
<protein>
    <recommendedName>
        <fullName evidence="1">N-acetyltransferase domain-containing protein</fullName>
    </recommendedName>
</protein>
<reference evidence="2" key="1">
    <citation type="journal article" date="2016" name="Front. Microbiol.">
        <title>Genome Sequence of the Piezophilic, Mesophilic Sulfate-Reducing Bacterium Desulfovibrio indicus J2T.</title>
        <authorList>
            <person name="Cao J."/>
            <person name="Maignien L."/>
            <person name="Shao Z."/>
            <person name="Alain K."/>
            <person name="Jebbar M."/>
        </authorList>
    </citation>
    <scope>NUCLEOTIDE SEQUENCE</scope>
    <source>
        <strain evidence="2">NBRC 103626</strain>
    </source>
</reference>
<dbReference type="PROSITE" id="PS51186">
    <property type="entry name" value="GNAT"/>
    <property type="match status" value="1"/>
</dbReference>